<keyword evidence="3" id="KW-1185">Reference proteome</keyword>
<dbReference type="PANTHER" id="PTHR13252:SF9">
    <property type="entry name" value="F-BOX ONLY PROTEIN 28"/>
    <property type="match status" value="1"/>
</dbReference>
<sequence>MASSTKSSWDKLPDEMILQLISYLEPRHITTLQLVSKRLRKLCLDDELWKHLCFEKSTWYQALRARRSIFRSTIRPFDSELDASSHSHSTLGDECMAPPALGRRRRERQDMANWDPVFPGERVSWYDEFIHRHAGTCVNWLETPRIHDRGIQAIVEARGMALYNPYEGTDGLGTMLAVSPLDDGSVCLWDVKGTRGQQGRILATSEPDILFINGPGSQNSKRSKKIDTGVTECVSVNNGGSRAFFAVQSHLIEVDLNRLQVVSQESFEWSITTLSAVSEGVPLTVGTALGIHLHDFRRRAMVPHQVVERLDGPRLSETDVLRAIFDSRPLPPYAPLAQPTPISILHLPRPGSHDQVSDDIYVSGRFSNILHYDRRKFPAIAGSIWSGALIKSLTALPYPYSTVDAEVRRLGNSACEPVGRGKAEGQGRTLIAGGGYKSKGSLEVYGLSCGPESGGNATLQNSVMKNRQTAASSTILSVASHGTRIVFSDGSGFIKWFERDGCTECRHLKVGHSGAEEPSSLFASMPASDDMARKIVSTRASDAADEPNQDNILLWTGERLGMVSFTASPLFVETDFEAHEPEADAEDTQRHEYAQKMRRALEQQADEVKFMSSFGYGAR</sequence>
<dbReference type="OrthoDB" id="3219396at2759"/>
<dbReference type="Proteomes" id="UP000027002">
    <property type="component" value="Chromosome 4"/>
</dbReference>
<dbReference type="KEGG" id="uvi:66066493"/>
<proteinExistence type="predicted"/>
<reference evidence="2" key="1">
    <citation type="submission" date="2020-03" db="EMBL/GenBank/DDBJ databases">
        <title>A mixture of massive structural variations and highly conserved coding sequences in Ustilaginoidea virens genome.</title>
        <authorList>
            <person name="Zhang K."/>
            <person name="Zhao Z."/>
            <person name="Zhang Z."/>
            <person name="Li Y."/>
            <person name="Hsiang T."/>
            <person name="Sun W."/>
        </authorList>
    </citation>
    <scope>NUCLEOTIDE SEQUENCE</scope>
    <source>
        <strain evidence="2">UV-8b</strain>
    </source>
</reference>
<evidence type="ECO:0000313" key="3">
    <source>
        <dbReference type="Proteomes" id="UP000027002"/>
    </source>
</evidence>
<dbReference type="GeneID" id="66066493"/>
<evidence type="ECO:0000259" key="1">
    <source>
        <dbReference type="PROSITE" id="PS50181"/>
    </source>
</evidence>
<dbReference type="Pfam" id="PF12937">
    <property type="entry name" value="F-box-like"/>
    <property type="match status" value="1"/>
</dbReference>
<dbReference type="InterPro" id="IPR036047">
    <property type="entry name" value="F-box-like_dom_sf"/>
</dbReference>
<organism evidence="2 3">
    <name type="scientific">Ustilaginoidea virens</name>
    <name type="common">Rice false smut fungus</name>
    <name type="synonym">Villosiclava virens</name>
    <dbReference type="NCBI Taxonomy" id="1159556"/>
    <lineage>
        <taxon>Eukaryota</taxon>
        <taxon>Fungi</taxon>
        <taxon>Dikarya</taxon>
        <taxon>Ascomycota</taxon>
        <taxon>Pezizomycotina</taxon>
        <taxon>Sordariomycetes</taxon>
        <taxon>Hypocreomycetidae</taxon>
        <taxon>Hypocreales</taxon>
        <taxon>Clavicipitaceae</taxon>
        <taxon>Ustilaginoidea</taxon>
    </lineage>
</organism>
<dbReference type="SUPFAM" id="SSF81383">
    <property type="entry name" value="F-box domain"/>
    <property type="match status" value="1"/>
</dbReference>
<dbReference type="GO" id="GO:0000209">
    <property type="term" value="P:protein polyubiquitination"/>
    <property type="evidence" value="ECO:0007669"/>
    <property type="project" value="TreeGrafter"/>
</dbReference>
<protein>
    <recommendedName>
        <fullName evidence="1">F-box domain-containing protein</fullName>
    </recommendedName>
</protein>
<dbReference type="SMART" id="SM00256">
    <property type="entry name" value="FBOX"/>
    <property type="match status" value="1"/>
</dbReference>
<gene>
    <name evidence="2" type="ORF">UV8b_05716</name>
</gene>
<dbReference type="Gene3D" id="1.20.1280.50">
    <property type="match status" value="1"/>
</dbReference>
<dbReference type="EMBL" id="CP072756">
    <property type="protein sequence ID" value="QUC21473.1"/>
    <property type="molecule type" value="Genomic_DNA"/>
</dbReference>
<dbReference type="AlphaFoldDB" id="A0A8E5HUB0"/>
<dbReference type="InterPro" id="IPR036322">
    <property type="entry name" value="WD40_repeat_dom_sf"/>
</dbReference>
<dbReference type="InterPro" id="IPR039719">
    <property type="entry name" value="FBXO28"/>
</dbReference>
<dbReference type="PROSITE" id="PS50181">
    <property type="entry name" value="FBOX"/>
    <property type="match status" value="1"/>
</dbReference>
<dbReference type="PANTHER" id="PTHR13252">
    <property type="entry name" value="F-BOX ONLY PROTEIN 28"/>
    <property type="match status" value="1"/>
</dbReference>
<accession>A0A8E5HUB0</accession>
<dbReference type="SUPFAM" id="SSF50978">
    <property type="entry name" value="WD40 repeat-like"/>
    <property type="match status" value="1"/>
</dbReference>
<name>A0A8E5HUB0_USTVR</name>
<evidence type="ECO:0000313" key="2">
    <source>
        <dbReference type="EMBL" id="QUC21473.1"/>
    </source>
</evidence>
<dbReference type="RefSeq" id="XP_042999146.1">
    <property type="nucleotide sequence ID" value="XM_043143213.1"/>
</dbReference>
<feature type="domain" description="F-box" evidence="1">
    <location>
        <begin position="6"/>
        <end position="52"/>
    </location>
</feature>
<dbReference type="InterPro" id="IPR001810">
    <property type="entry name" value="F-box_dom"/>
</dbReference>